<dbReference type="AlphaFoldDB" id="A0A7U2HU05"/>
<dbReference type="VEuPathDB" id="FungiDB:JI435_096780"/>
<dbReference type="PANTHER" id="PTHR33337:SF40">
    <property type="entry name" value="CENP-V_GFA DOMAIN-CONTAINING PROTEIN-RELATED"/>
    <property type="match status" value="1"/>
</dbReference>
<dbReference type="EMBL" id="CP069023">
    <property type="protein sequence ID" value="QRC90269.1"/>
    <property type="molecule type" value="Genomic_DNA"/>
</dbReference>
<proteinExistence type="inferred from homology"/>
<dbReference type="OrthoDB" id="406544at2759"/>
<evidence type="ECO:0000256" key="4">
    <source>
        <dbReference type="ARBA" id="ARBA00023239"/>
    </source>
</evidence>
<dbReference type="InterPro" id="IPR011057">
    <property type="entry name" value="Mss4-like_sf"/>
</dbReference>
<evidence type="ECO:0000256" key="2">
    <source>
        <dbReference type="ARBA" id="ARBA00022723"/>
    </source>
</evidence>
<dbReference type="Gene3D" id="3.90.1590.10">
    <property type="entry name" value="glutathione-dependent formaldehyde- activating enzyme (gfa)"/>
    <property type="match status" value="1"/>
</dbReference>
<dbReference type="RefSeq" id="XP_001799965.1">
    <property type="nucleotide sequence ID" value="XM_001799913.1"/>
</dbReference>
<dbReference type="KEGG" id="pno:SNOG_09678"/>
<name>A0A7U2HU05_PHANO</name>
<evidence type="ECO:0000313" key="7">
    <source>
        <dbReference type="Proteomes" id="UP000663193"/>
    </source>
</evidence>
<gene>
    <name evidence="6" type="ORF">JI435_096780</name>
</gene>
<dbReference type="PANTHER" id="PTHR33337">
    <property type="entry name" value="GFA DOMAIN-CONTAINING PROTEIN"/>
    <property type="match status" value="1"/>
</dbReference>
<dbReference type="GO" id="GO:0046872">
    <property type="term" value="F:metal ion binding"/>
    <property type="evidence" value="ECO:0007669"/>
    <property type="project" value="UniProtKB-KW"/>
</dbReference>
<evidence type="ECO:0000313" key="6">
    <source>
        <dbReference type="EMBL" id="QRC90269.1"/>
    </source>
</evidence>
<comment type="similarity">
    <text evidence="1">Belongs to the Gfa family.</text>
</comment>
<dbReference type="Pfam" id="PF04828">
    <property type="entry name" value="GFA"/>
    <property type="match status" value="1"/>
</dbReference>
<sequence>MTELVRTGACLCKRITFRMTGEEINVAICHCDNCQRNCGAPYTANAWFRDKQFEWTSGDSLLKQYDDHDTATGEVVHRWFCTNCGSPMLTKSPRMVGVTILPIGLFDTRQEWKPSYEQWLCSRAGFVEDIKAVKDESRYDRAPDKKEFERIWAEL</sequence>
<dbReference type="InterPro" id="IPR006913">
    <property type="entry name" value="CENP-V/GFA"/>
</dbReference>
<evidence type="ECO:0000259" key="5">
    <source>
        <dbReference type="PROSITE" id="PS51891"/>
    </source>
</evidence>
<feature type="domain" description="CENP-V/GFA" evidence="5">
    <location>
        <begin position="6"/>
        <end position="113"/>
    </location>
</feature>
<evidence type="ECO:0000256" key="1">
    <source>
        <dbReference type="ARBA" id="ARBA00005495"/>
    </source>
</evidence>
<accession>A0A7U2HU05</accession>
<evidence type="ECO:0000256" key="3">
    <source>
        <dbReference type="ARBA" id="ARBA00022833"/>
    </source>
</evidence>
<protein>
    <recommendedName>
        <fullName evidence="5">CENP-V/GFA domain-containing protein</fullName>
    </recommendedName>
</protein>
<dbReference type="OMA" id="PLAHHYE"/>
<keyword evidence="3" id="KW-0862">Zinc</keyword>
<reference evidence="7" key="1">
    <citation type="journal article" date="2021" name="BMC Genomics">
        <title>Chromosome-level genome assembly and manually-curated proteome of model necrotroph Parastagonospora nodorum Sn15 reveals a genome-wide trove of candidate effector homologs, and redundancy of virulence-related functions within an accessory chromosome.</title>
        <authorList>
            <person name="Bertazzoni S."/>
            <person name="Jones D.A.B."/>
            <person name="Phan H.T."/>
            <person name="Tan K.-C."/>
            <person name="Hane J.K."/>
        </authorList>
    </citation>
    <scope>NUCLEOTIDE SEQUENCE [LARGE SCALE GENOMIC DNA]</scope>
    <source>
        <strain evidence="7">SN15 / ATCC MYA-4574 / FGSC 10173)</strain>
    </source>
</reference>
<dbReference type="GO" id="GO:0016846">
    <property type="term" value="F:carbon-sulfur lyase activity"/>
    <property type="evidence" value="ECO:0007669"/>
    <property type="project" value="InterPro"/>
</dbReference>
<keyword evidence="7" id="KW-1185">Reference proteome</keyword>
<dbReference type="PROSITE" id="PS51891">
    <property type="entry name" value="CENP_V_GFA"/>
    <property type="match status" value="1"/>
</dbReference>
<organism evidence="6 7">
    <name type="scientific">Phaeosphaeria nodorum (strain SN15 / ATCC MYA-4574 / FGSC 10173)</name>
    <name type="common">Glume blotch fungus</name>
    <name type="synonym">Parastagonospora nodorum</name>
    <dbReference type="NCBI Taxonomy" id="321614"/>
    <lineage>
        <taxon>Eukaryota</taxon>
        <taxon>Fungi</taxon>
        <taxon>Dikarya</taxon>
        <taxon>Ascomycota</taxon>
        <taxon>Pezizomycotina</taxon>
        <taxon>Dothideomycetes</taxon>
        <taxon>Pleosporomycetidae</taxon>
        <taxon>Pleosporales</taxon>
        <taxon>Pleosporineae</taxon>
        <taxon>Phaeosphaeriaceae</taxon>
        <taxon>Parastagonospora</taxon>
    </lineage>
</organism>
<dbReference type="Proteomes" id="UP000663193">
    <property type="component" value="Chromosome 1"/>
</dbReference>
<keyword evidence="4" id="KW-0456">Lyase</keyword>
<keyword evidence="2" id="KW-0479">Metal-binding</keyword>
<dbReference type="SUPFAM" id="SSF51316">
    <property type="entry name" value="Mss4-like"/>
    <property type="match status" value="1"/>
</dbReference>